<dbReference type="Pfam" id="PF00010">
    <property type="entry name" value="HLH"/>
    <property type="match status" value="1"/>
</dbReference>
<organism evidence="6 7">
    <name type="scientific">Setaria digitata</name>
    <dbReference type="NCBI Taxonomy" id="48799"/>
    <lineage>
        <taxon>Eukaryota</taxon>
        <taxon>Metazoa</taxon>
        <taxon>Ecdysozoa</taxon>
        <taxon>Nematoda</taxon>
        <taxon>Chromadorea</taxon>
        <taxon>Rhabditida</taxon>
        <taxon>Spirurina</taxon>
        <taxon>Spiruromorpha</taxon>
        <taxon>Filarioidea</taxon>
        <taxon>Setariidae</taxon>
        <taxon>Setaria</taxon>
    </lineage>
</organism>
<dbReference type="Gene3D" id="4.10.280.10">
    <property type="entry name" value="Helix-loop-helix DNA-binding domain"/>
    <property type="match status" value="1"/>
</dbReference>
<reference evidence="7" key="1">
    <citation type="submission" date="2022-11" db="UniProtKB">
        <authorList>
            <consortium name="WormBaseParasite"/>
        </authorList>
    </citation>
    <scope>IDENTIFICATION</scope>
</reference>
<evidence type="ECO:0000259" key="5">
    <source>
        <dbReference type="PROSITE" id="PS50888"/>
    </source>
</evidence>
<dbReference type="GO" id="GO:0046983">
    <property type="term" value="F:protein dimerization activity"/>
    <property type="evidence" value="ECO:0007669"/>
    <property type="project" value="InterPro"/>
</dbReference>
<comment type="subcellular location">
    <subcellularLocation>
        <location evidence="1">Nucleus</location>
    </subcellularLocation>
</comment>
<keyword evidence="3" id="KW-0804">Transcription</keyword>
<dbReference type="WBParaSite" id="sdigi.contig162.g5476.t1">
    <property type="protein sequence ID" value="sdigi.contig162.g5476.t1"/>
    <property type="gene ID" value="sdigi.contig162.g5476"/>
</dbReference>
<evidence type="ECO:0000256" key="1">
    <source>
        <dbReference type="ARBA" id="ARBA00004123"/>
    </source>
</evidence>
<keyword evidence="4" id="KW-0539">Nucleus</keyword>
<dbReference type="SUPFAM" id="SSF47459">
    <property type="entry name" value="HLH, helix-loop-helix DNA-binding domain"/>
    <property type="match status" value="1"/>
</dbReference>
<evidence type="ECO:0000256" key="2">
    <source>
        <dbReference type="ARBA" id="ARBA00023015"/>
    </source>
</evidence>
<evidence type="ECO:0000256" key="3">
    <source>
        <dbReference type="ARBA" id="ARBA00023163"/>
    </source>
</evidence>
<keyword evidence="2" id="KW-0805">Transcription regulation</keyword>
<feature type="domain" description="BHLH" evidence="5">
    <location>
        <begin position="13"/>
        <end position="67"/>
    </location>
</feature>
<dbReference type="InterPro" id="IPR050370">
    <property type="entry name" value="HES_HEY"/>
</dbReference>
<dbReference type="SMART" id="SM00353">
    <property type="entry name" value="HLH"/>
    <property type="match status" value="1"/>
</dbReference>
<accession>A0A915PLA4</accession>
<dbReference type="PANTHER" id="PTHR10985">
    <property type="entry name" value="BASIC HELIX-LOOP-HELIX TRANSCRIPTION FACTOR, HES-RELATED"/>
    <property type="match status" value="1"/>
</dbReference>
<dbReference type="GO" id="GO:0005634">
    <property type="term" value="C:nucleus"/>
    <property type="evidence" value="ECO:0007669"/>
    <property type="project" value="UniProtKB-SubCell"/>
</dbReference>
<sequence length="238" mass="26617">MDNSAVVSSSDPNLVLSKAEIERRRRARMNASLDQLKMFHLMKTPRPEAKLEKIEILDLTIKYLQSVGNEQTKEAEKFAYAGFRGGFQAAQKAAASFIYSSYHPAISSPLVASFNAELTSVFDQYFKSMNWIRPVHGVDIQRGEQLSLINNSQINWNQSERSSIIFQPQSHSTPIFHPHNIPPPLFESPESSYSSQSLSLSSVTTKVSSEDLDESSNDISSAQFICVTCEGNCRCTKK</sequence>
<dbReference type="AlphaFoldDB" id="A0A915PLA4"/>
<dbReference type="PROSITE" id="PS50888">
    <property type="entry name" value="BHLH"/>
    <property type="match status" value="1"/>
</dbReference>
<evidence type="ECO:0000313" key="7">
    <source>
        <dbReference type="WBParaSite" id="sdigi.contig162.g5476.t1"/>
    </source>
</evidence>
<dbReference type="Proteomes" id="UP000887581">
    <property type="component" value="Unplaced"/>
</dbReference>
<name>A0A915PLA4_9BILA</name>
<evidence type="ECO:0000313" key="6">
    <source>
        <dbReference type="Proteomes" id="UP000887581"/>
    </source>
</evidence>
<dbReference type="InterPro" id="IPR011598">
    <property type="entry name" value="bHLH_dom"/>
</dbReference>
<proteinExistence type="predicted"/>
<keyword evidence="6" id="KW-1185">Reference proteome</keyword>
<dbReference type="InterPro" id="IPR036638">
    <property type="entry name" value="HLH_DNA-bd_sf"/>
</dbReference>
<evidence type="ECO:0000256" key="4">
    <source>
        <dbReference type="ARBA" id="ARBA00023242"/>
    </source>
</evidence>
<protein>
    <submittedName>
        <fullName evidence="7">BHLH domain-containing protein</fullName>
    </submittedName>
</protein>